<dbReference type="Proteomes" id="UP000241629">
    <property type="component" value="Segment"/>
</dbReference>
<reference evidence="1 2" key="1">
    <citation type="submission" date="2018-02" db="EMBL/GenBank/DDBJ databases">
        <title>Complete genome sequence of Pantoea phage vB_PagS_Vid5.</title>
        <authorList>
            <person name="Truncaite L."/>
            <person name="Simoliunas E."/>
            <person name="Meskys R."/>
        </authorList>
    </citation>
    <scope>NUCLEOTIDE SEQUENCE [LARGE SCALE GENOMIC DNA]</scope>
</reference>
<organism evidence="1 2">
    <name type="scientific">Pantoea phage vB_PagS_Vid5</name>
    <dbReference type="NCBI Taxonomy" id="2099652"/>
    <lineage>
        <taxon>Viruses</taxon>
        <taxon>Duplodnaviria</taxon>
        <taxon>Heunggongvirae</taxon>
        <taxon>Uroviricota</taxon>
        <taxon>Caudoviricetes</taxon>
        <taxon>Vidquintavirus</taxon>
        <taxon>Vidquintavirus Vid5</taxon>
    </lineage>
</organism>
<dbReference type="EMBL" id="MG948468">
    <property type="protein sequence ID" value="AVJ51774.1"/>
    <property type="molecule type" value="Genomic_DNA"/>
</dbReference>
<protein>
    <submittedName>
        <fullName evidence="1">Uncharacterized protein</fullName>
    </submittedName>
</protein>
<sequence length="196" mass="21200">MATLEWPAGLRPATLNWDLKSNGTVFQSPFNGATQTIRFPGSAWVAEMTFVSLDDYEARELEAIIFQLDGYAGRVKLRDYGRIPPAVRGAPVVNGAGQSGMALSSRGWTPSVKVLSRGDYITVNDELKFVTADVTSSTDGRAVIPIAPMIRQSPANGASIEVANPYGVFRVSNDQNGVQRKPAFDNGFTLNLIEAF</sequence>
<name>A0A2P1CKS5_9CAUD</name>
<evidence type="ECO:0000313" key="1">
    <source>
        <dbReference type="EMBL" id="AVJ51774.1"/>
    </source>
</evidence>
<gene>
    <name evidence="1" type="ORF">Vid5_gp19</name>
</gene>
<accession>A0A2P1CKS5</accession>
<dbReference type="OrthoDB" id="10678at10239"/>
<proteinExistence type="predicted"/>
<evidence type="ECO:0000313" key="2">
    <source>
        <dbReference type="Proteomes" id="UP000241629"/>
    </source>
</evidence>
<keyword evidence="2" id="KW-1185">Reference proteome</keyword>